<dbReference type="InterPro" id="IPR058065">
    <property type="entry name" value="LIC_10190-like"/>
</dbReference>
<evidence type="ECO:0000313" key="4">
    <source>
        <dbReference type="Proteomes" id="UP001204376"/>
    </source>
</evidence>
<name>A0ABT1T7L1_9SPHI</name>
<feature type="transmembrane region" description="Helical" evidence="1">
    <location>
        <begin position="217"/>
        <end position="236"/>
    </location>
</feature>
<keyword evidence="1" id="KW-0472">Membrane</keyword>
<feature type="domain" description="DUF8201" evidence="2">
    <location>
        <begin position="27"/>
        <end position="455"/>
    </location>
</feature>
<feature type="transmembrane region" description="Helical" evidence="1">
    <location>
        <begin position="398"/>
        <end position="420"/>
    </location>
</feature>
<gene>
    <name evidence="3" type="ORF">NPE20_18135</name>
</gene>
<accession>A0ABT1T7L1</accession>
<protein>
    <recommendedName>
        <fullName evidence="2">DUF8201 domain-containing protein</fullName>
    </recommendedName>
</protein>
<feature type="transmembrane region" description="Helical" evidence="1">
    <location>
        <begin position="185"/>
        <end position="205"/>
    </location>
</feature>
<keyword evidence="1" id="KW-1133">Transmembrane helix</keyword>
<dbReference type="Proteomes" id="UP001204376">
    <property type="component" value="Unassembled WGS sequence"/>
</dbReference>
<dbReference type="EMBL" id="JANHOH010000005">
    <property type="protein sequence ID" value="MCQ6959903.1"/>
    <property type="molecule type" value="Genomic_DNA"/>
</dbReference>
<dbReference type="Pfam" id="PF26626">
    <property type="entry name" value="DUF8201"/>
    <property type="match status" value="1"/>
</dbReference>
<proteinExistence type="predicted"/>
<evidence type="ECO:0000256" key="1">
    <source>
        <dbReference type="SAM" id="Phobius"/>
    </source>
</evidence>
<dbReference type="InterPro" id="IPR058514">
    <property type="entry name" value="DUF8201"/>
</dbReference>
<dbReference type="NCBIfam" id="NF047510">
    <property type="entry name" value="LIC_10190_fam"/>
    <property type="match status" value="1"/>
</dbReference>
<feature type="transmembrane region" description="Helical" evidence="1">
    <location>
        <begin position="451"/>
        <end position="468"/>
    </location>
</feature>
<feature type="transmembrane region" description="Helical" evidence="1">
    <location>
        <begin position="427"/>
        <end position="445"/>
    </location>
</feature>
<reference evidence="3 4" key="1">
    <citation type="submission" date="2022-07" db="EMBL/GenBank/DDBJ databases">
        <title>Mucilaginibacter sp. JC4.</title>
        <authorList>
            <person name="Le V."/>
            <person name="Ko S.-R."/>
            <person name="Ahn C.-Y."/>
            <person name="Oh H.-M."/>
        </authorList>
    </citation>
    <scope>NUCLEOTIDE SEQUENCE [LARGE SCALE GENOMIC DNA]</scope>
    <source>
        <strain evidence="3 4">JC4</strain>
    </source>
</reference>
<feature type="transmembrane region" description="Helical" evidence="1">
    <location>
        <begin position="112"/>
        <end position="130"/>
    </location>
</feature>
<evidence type="ECO:0000259" key="2">
    <source>
        <dbReference type="Pfam" id="PF26626"/>
    </source>
</evidence>
<keyword evidence="1" id="KW-0812">Transmembrane</keyword>
<sequence>MTWCVLKKYSILAKNTQLVTQALILPFFWLLAFVFITGVGLACMPFGKQKGVLAGSLFTGFWYGLGITILFLQVWNLFLPVNSLAWLCLLPVAAYGVWGLRHWRSGFGKPGLLAGVLWVVIFLFLILSNLDNSYIFDTLVYHFYTIKWLGSYPVTPGMGNVFTYLGLNQSYFLYPAFLDALWGHYRGACAANGLLALVICTEIVYRNAACLQGKQKLSFYALFQLLFLPLCINIGVQNLSSPTPDVFINLLTFKLISDIIACIESKKITFGDIFLLAFYCLLGIVMKFSFIGVALGAAVVLIWLLVANKLYKAGSILTALAFGLFLLVPWVIRGGISSGYIAFPVTMFPLPVDWKMPARELELFMAYVKGFARTHLHGQPGIDAAYTYTWIPGWIKRMATTFGFMVPLLLAIGVGIILRIKRINAAKLYYVLTPLFIAIVFWLVTAPDIRFAVFTFWALGLAPLAYLISNTNVKYTRFFPAFISVCCLLIIIRNFNTDITPLGDVRPIKSNVFVTRSGLKINVVVNSATSDNWDIGDCTIPCSVHPDSSLTLRGSTIKDGFKLAHPAKNNEPPAH</sequence>
<evidence type="ECO:0000313" key="3">
    <source>
        <dbReference type="EMBL" id="MCQ6959903.1"/>
    </source>
</evidence>
<feature type="transmembrane region" description="Helical" evidence="1">
    <location>
        <begin position="51"/>
        <end position="75"/>
    </location>
</feature>
<organism evidence="3 4">
    <name type="scientific">Mucilaginibacter aquariorum</name>
    <dbReference type="NCBI Taxonomy" id="2967225"/>
    <lineage>
        <taxon>Bacteria</taxon>
        <taxon>Pseudomonadati</taxon>
        <taxon>Bacteroidota</taxon>
        <taxon>Sphingobacteriia</taxon>
        <taxon>Sphingobacteriales</taxon>
        <taxon>Sphingobacteriaceae</taxon>
        <taxon>Mucilaginibacter</taxon>
    </lineage>
</organism>
<feature type="transmembrane region" description="Helical" evidence="1">
    <location>
        <begin position="475"/>
        <end position="492"/>
    </location>
</feature>
<keyword evidence="4" id="KW-1185">Reference proteome</keyword>
<comment type="caution">
    <text evidence="3">The sequence shown here is derived from an EMBL/GenBank/DDBJ whole genome shotgun (WGS) entry which is preliminary data.</text>
</comment>
<feature type="transmembrane region" description="Helical" evidence="1">
    <location>
        <begin position="273"/>
        <end position="306"/>
    </location>
</feature>
<feature type="transmembrane region" description="Helical" evidence="1">
    <location>
        <begin position="23"/>
        <end position="44"/>
    </location>
</feature>
<feature type="transmembrane region" description="Helical" evidence="1">
    <location>
        <begin position="81"/>
        <end position="100"/>
    </location>
</feature>
<dbReference type="RefSeq" id="WP_256540093.1">
    <property type="nucleotide sequence ID" value="NZ_JANHOH010000005.1"/>
</dbReference>
<feature type="transmembrane region" description="Helical" evidence="1">
    <location>
        <begin position="313"/>
        <end position="332"/>
    </location>
</feature>